<feature type="compositionally biased region" description="Basic residues" evidence="1">
    <location>
        <begin position="2102"/>
        <end position="2114"/>
    </location>
</feature>
<feature type="region of interest" description="Disordered" evidence="1">
    <location>
        <begin position="292"/>
        <end position="412"/>
    </location>
</feature>
<feature type="compositionally biased region" description="Polar residues" evidence="1">
    <location>
        <begin position="935"/>
        <end position="957"/>
    </location>
</feature>
<feature type="compositionally biased region" description="Polar residues" evidence="1">
    <location>
        <begin position="18"/>
        <end position="31"/>
    </location>
</feature>
<dbReference type="SMART" id="SM00220">
    <property type="entry name" value="S_TKc"/>
    <property type="match status" value="1"/>
</dbReference>
<feature type="compositionally biased region" description="Low complexity" evidence="1">
    <location>
        <begin position="958"/>
        <end position="975"/>
    </location>
</feature>
<feature type="region of interest" description="Disordered" evidence="1">
    <location>
        <begin position="1300"/>
        <end position="1336"/>
    </location>
</feature>
<feature type="region of interest" description="Disordered" evidence="1">
    <location>
        <begin position="535"/>
        <end position="600"/>
    </location>
</feature>
<dbReference type="PANTHER" id="PTHR48011:SF4">
    <property type="entry name" value="MITOGEN-ACTIVATED PROTEIN KINASE KINASE KINASE 19"/>
    <property type="match status" value="1"/>
</dbReference>
<feature type="compositionally biased region" description="Basic and acidic residues" evidence="1">
    <location>
        <begin position="1507"/>
        <end position="1517"/>
    </location>
</feature>
<feature type="region of interest" description="Disordered" evidence="1">
    <location>
        <begin position="156"/>
        <end position="181"/>
    </location>
</feature>
<feature type="region of interest" description="Disordered" evidence="1">
    <location>
        <begin position="2063"/>
        <end position="2262"/>
    </location>
</feature>
<sequence>MSDLATSDPMVNLPVPQGSGSSSPALQTGRTADSFLEVPSPPQPLSPPLLSCLPSSADDLHLVPTTPVQLVRRGTSSSSPPPLSEDIHSRFLLYNSAGRLVGAREPTDPWGVLVSEHITLNCTYNHRTVRVGREDDCDAVLKSALVSTTHFTISLELEPYEPQDDSSGSSPTESAGVAESVGDSVSKLRWKRRTLRSADAVAESTTNACHVTEDSAKNPPEQGMPSSSTTAPLSPQDVGLPGWRVRRVLLTDCSANGTYMNDELVGRGHYRELHSGSDINIVRMPEATCQGGAAPSPFVSPYAATRSSSSSSDTEGVQGNELNKSKMDQPRSKDEGSKKGKNLIQLSRRALRELKRKHPTAPSVTPAVATAATTTTTNQRRRRAREGDHGGGGGRDDDEDGSGSDSALKQGDLEKTQTFTALLSTLSTEYTYLERFCFHLYNTEEQPHPQPHGMGAASDVPLDPHSYTAPVMQRNYSEVHVEMEEEEWKAQKELRGSTQRDPAVLPKPLPPRSLQKDNAATASAVDVATVPHQRSVHFLDEPEAEVDTKQAEEDSKGLATSTNSGQSKSSTTTAAAALSSAPLSSRHSGELTASTGPPCKLTARQDQVVSTLVTPFSLLRPRPSIRTSFIAPIVLSERESSTGPSLGSPPHHLASAPSSSTAATRFHESLSISHALQRKAAAQQRAGIRRVHDSQILASGNSSSRANVGGASGGLLKDVPADIPIRYAVLPLRHLQWGGRIGCGASGEVYMGIDVSTATAVAIKVLKGGSLFPSAEEGKALPVVTEGQGGDGDGAILSTGQSPAIRPDEDTLLSLSDVSMGNSLPTSRSSSRGSVSVSTSPATSTSASTPCAASKAATCRGKCFTDKDDEQAPPGETRKRRAAAAIPEVQLARTMAQRENEEAYTNEESAPQSAVTTPFSPASSSSANTPREYGQHTSTAAITSMGSGKSALALTSTQPKQQQRQQRRGPQATRPSAPPIIRKHFREIVFLTTLQHQRIVRFLGFQFNVDGRLCLLLEYVAGGTLQTLIRNFGAFEENVIRLYTLQILEGLEYLARKGVVHGDLKSANILVSEQGSVKLADFGTSRFVRECATSEVSAEGATSTAGRRSRASSSRNSSASQQQSQRHSTSHRADGSFLHNAERDVNDTSQSCSMLRHLGNEEERGRERRSCPRSRSIEEEEGEGEEGDSAFSEECSDDQSEEPGDYDDDGVSQQRVLCGTPLYMSPELIRTQEPSFASDIWALGCVVYEMATGGVLPWRPVHHSNASAVIWYIGQRRSASEGPSLDDVYAERERLNQAAMSRSEGTAEFFDMEDSKSEGDEEGNQQQPGGALNATPSPMLIDLLQCTLNVSAADRPSAAELLQHPFIRGESSLAALEKWHATVSAKHRAIAAKSASKQIQGGATDPTEEGKNGNNSSSSNGDGDDYERKRPCSSTRSSTGSPFETAIFTSGGGSSTIVNNSGNGNGNGSAKAVMPSRTSPPPFLVQVPPQLQQPLVEEVVDVDGDDAFNKDGDDRSHSQHAFAYPGNEGEGSTGRSTSAAASLPPPLSTLPQPAPSILVKTSAAPHPGGSDGDTRSSSGNKKSLPASLPLGDSWEDVKPLSISSDAPTHSPPLAADATASHPENETAQASPALIAQPHPQLRVHQSNRASSNNHRNSEAPSVLGEGNPDSQPLISEPPHPNDVTVKRTSFWGQAGRRDSTLPTGTPESTQMSPLLFSSTVSPSPHLSHASYHGSNMPAQAMSQSFSGTAPNFKVPLPRSQTQGLSCVSQQQRYVQPASQPCGNFPRSMIAEHQMFLREKEQERRSSSLAPLQPTRQVRGRLRTEAALPTYNAATYQQQGSVLGNSRGYRYQNPQLTTQTMEMHVPLHFSSQSPPSAAGRYGHQQQQQQHGKSHGSKRKARMGSAMASQNQASQNNQQQSFNAQWHKPRNAHHAKNISQDYANGGGGVGAPIVVEEGTHLSMSDVPAARSPRGPGPRSRPVLEGVPDSNGGNIPQRAHYPPSQMCSSWKPSELTLEMDKMALSSPRAGGTMSAPVSAYAGAAPQSSRFAMHSNNNSVNSGMMLMSSQQTHQQQQRAQQMQGPASPLDYAVEDTTPVLGEGSRPQRRFLLRRGRGGRRCDQERRQRTAAAQVHNGEAEEPRPRRSSIGSLRQRRRRHGRQANHSSGISQQMNSENKSAVLPSPPPASAQVLPQAEQPKPQAVHAGEQHKAAQKETLNKSSAASPNRKKPSVMAGKRSRVAQSRSFLRGKSAAKRELRRGSKKSR</sequence>
<gene>
    <name evidence="4" type="ORF">ABL78_5496</name>
</gene>
<feature type="compositionally biased region" description="Low complexity" evidence="1">
    <location>
        <begin position="2066"/>
        <end position="2079"/>
    </location>
</feature>
<feature type="region of interest" description="Disordered" evidence="1">
    <location>
        <begin position="487"/>
        <end position="522"/>
    </location>
</feature>
<dbReference type="OMA" id="VIWYIGQ"/>
<feature type="compositionally biased region" description="Basic and acidic residues" evidence="1">
    <location>
        <begin position="323"/>
        <end position="338"/>
    </location>
</feature>
<feature type="region of interest" description="Disordered" evidence="1">
    <location>
        <begin position="783"/>
        <end position="851"/>
    </location>
</feature>
<dbReference type="PROSITE" id="PS00108">
    <property type="entry name" value="PROTEIN_KINASE_ST"/>
    <property type="match status" value="1"/>
</dbReference>
<dbReference type="PROSITE" id="PS50006">
    <property type="entry name" value="FHA_DOMAIN"/>
    <property type="match status" value="1"/>
</dbReference>
<feature type="compositionally biased region" description="Low complexity" evidence="1">
    <location>
        <begin position="1484"/>
        <end position="1497"/>
    </location>
</feature>
<feature type="compositionally biased region" description="Low complexity" evidence="1">
    <location>
        <begin position="1100"/>
        <end position="1127"/>
    </location>
</feature>
<feature type="compositionally biased region" description="Basic and acidic residues" evidence="1">
    <location>
        <begin position="546"/>
        <end position="556"/>
    </location>
</feature>
<feature type="compositionally biased region" description="Low complexity" evidence="1">
    <location>
        <begin position="1412"/>
        <end position="1421"/>
    </location>
</feature>
<feature type="region of interest" description="Disordered" evidence="1">
    <location>
        <begin position="201"/>
        <end position="239"/>
    </location>
</feature>
<feature type="compositionally biased region" description="Polar residues" evidence="1">
    <location>
        <begin position="1700"/>
        <end position="1709"/>
    </location>
</feature>
<organism evidence="4 5">
    <name type="scientific">Leptomonas seymouri</name>
    <dbReference type="NCBI Taxonomy" id="5684"/>
    <lineage>
        <taxon>Eukaryota</taxon>
        <taxon>Discoba</taxon>
        <taxon>Euglenozoa</taxon>
        <taxon>Kinetoplastea</taxon>
        <taxon>Metakinetoplastina</taxon>
        <taxon>Trypanosomatida</taxon>
        <taxon>Trypanosomatidae</taxon>
        <taxon>Leishmaniinae</taxon>
        <taxon>Leptomonas</taxon>
    </lineage>
</organism>
<feature type="compositionally biased region" description="Pro residues" evidence="1">
    <location>
        <begin position="1543"/>
        <end position="1554"/>
    </location>
</feature>
<name>A0A0N1IJS9_LEPSE</name>
<feature type="compositionally biased region" description="Low complexity" evidence="1">
    <location>
        <begin position="1533"/>
        <end position="1542"/>
    </location>
</feature>
<evidence type="ECO:0008006" key="6">
    <source>
        <dbReference type="Google" id="ProtNLM"/>
    </source>
</evidence>
<dbReference type="SUPFAM" id="SSF56112">
    <property type="entry name" value="Protein kinase-like (PK-like)"/>
    <property type="match status" value="1"/>
</dbReference>
<dbReference type="InterPro" id="IPR008271">
    <property type="entry name" value="Ser/Thr_kinase_AS"/>
</dbReference>
<feature type="compositionally biased region" description="Low complexity" evidence="1">
    <location>
        <begin position="1903"/>
        <end position="1923"/>
    </location>
</feature>
<evidence type="ECO:0000313" key="5">
    <source>
        <dbReference type="Proteomes" id="UP000038009"/>
    </source>
</evidence>
<feature type="region of interest" description="Disordered" evidence="1">
    <location>
        <begin position="1392"/>
        <end position="1709"/>
    </location>
</feature>
<feature type="compositionally biased region" description="Low complexity" evidence="1">
    <location>
        <begin position="360"/>
        <end position="377"/>
    </location>
</feature>
<evidence type="ECO:0000259" key="2">
    <source>
        <dbReference type="PROSITE" id="PS50006"/>
    </source>
</evidence>
<dbReference type="PROSITE" id="PS50011">
    <property type="entry name" value="PROTEIN_KINASE_DOM"/>
    <property type="match status" value="1"/>
</dbReference>
<feature type="region of interest" description="Disordered" evidence="1">
    <location>
        <begin position="1962"/>
        <end position="2005"/>
    </location>
</feature>
<feature type="compositionally biased region" description="Basic residues" evidence="1">
    <location>
        <begin position="1890"/>
        <end position="1900"/>
    </location>
</feature>
<protein>
    <recommendedName>
        <fullName evidence="6">Protein kinase domain-containing protein</fullName>
    </recommendedName>
</protein>
<evidence type="ECO:0000256" key="1">
    <source>
        <dbReference type="SAM" id="MobiDB-lite"/>
    </source>
</evidence>
<dbReference type="InterPro" id="IPR000719">
    <property type="entry name" value="Prot_kinase_dom"/>
</dbReference>
<feature type="compositionally biased region" description="Polar residues" evidence="1">
    <location>
        <begin position="813"/>
        <end position="822"/>
    </location>
</feature>
<feature type="compositionally biased region" description="Polar residues" evidence="1">
    <location>
        <begin position="1432"/>
        <end position="1442"/>
    </location>
</feature>
<dbReference type="InterPro" id="IPR011009">
    <property type="entry name" value="Kinase-like_dom_sf"/>
</dbReference>
<feature type="region of interest" description="Disordered" evidence="1">
    <location>
        <begin position="1"/>
        <end position="43"/>
    </location>
</feature>
<reference evidence="4 5" key="1">
    <citation type="journal article" date="2015" name="PLoS Pathog.">
        <title>Leptomonas seymouri: Adaptations to the Dixenous Life Cycle Analyzed by Genome Sequencing, Transcriptome Profiling and Co-infection with Leishmania donovani.</title>
        <authorList>
            <person name="Kraeva N."/>
            <person name="Butenko A."/>
            <person name="Hlavacova J."/>
            <person name="Kostygov A."/>
            <person name="Myskova J."/>
            <person name="Grybchuk D."/>
            <person name="Lestinova T."/>
            <person name="Votypka J."/>
            <person name="Volf P."/>
            <person name="Opperdoes F."/>
            <person name="Flegontov P."/>
            <person name="Lukes J."/>
            <person name="Yurchenko V."/>
        </authorList>
    </citation>
    <scope>NUCLEOTIDE SEQUENCE [LARGE SCALE GENOMIC DNA]</scope>
    <source>
        <strain evidence="4 5">ATCC 30220</strain>
    </source>
</reference>
<dbReference type="SMART" id="SM00240">
    <property type="entry name" value="FHA"/>
    <property type="match status" value="1"/>
</dbReference>
<feature type="compositionally biased region" description="Acidic residues" evidence="1">
    <location>
        <begin position="1194"/>
        <end position="1210"/>
    </location>
</feature>
<dbReference type="OrthoDB" id="6513151at2759"/>
<feature type="region of interest" description="Disordered" evidence="1">
    <location>
        <begin position="1098"/>
        <end position="1212"/>
    </location>
</feature>
<comment type="caution">
    <text evidence="4">The sequence shown here is derived from an EMBL/GenBank/DDBJ whole genome shotgun (WGS) entry which is preliminary data.</text>
</comment>
<feature type="compositionally biased region" description="Low complexity" evidence="1">
    <location>
        <begin position="1965"/>
        <end position="1978"/>
    </location>
</feature>
<feature type="domain" description="Protein kinase" evidence="3">
    <location>
        <begin position="939"/>
        <end position="1367"/>
    </location>
</feature>
<feature type="compositionally biased region" description="Low complexity" evidence="1">
    <location>
        <begin position="823"/>
        <end position="851"/>
    </location>
</feature>
<dbReference type="GO" id="GO:0004672">
    <property type="term" value="F:protein kinase activity"/>
    <property type="evidence" value="ECO:0007669"/>
    <property type="project" value="InterPro"/>
</dbReference>
<dbReference type="Pfam" id="PF00069">
    <property type="entry name" value="Pkinase"/>
    <property type="match status" value="2"/>
</dbReference>
<accession>A0A0N1IJS9</accession>
<feature type="compositionally biased region" description="Polar residues" evidence="1">
    <location>
        <begin position="2159"/>
        <end position="2174"/>
    </location>
</feature>
<dbReference type="PANTHER" id="PTHR48011">
    <property type="entry name" value="CCR4-NOT TRANSCRIPTIONAL COMPLEX SUBUNIT CAF120-RELATED"/>
    <property type="match status" value="1"/>
</dbReference>
<dbReference type="InterPro" id="IPR052751">
    <property type="entry name" value="Plant_MAPKKK"/>
</dbReference>
<feature type="compositionally biased region" description="Polar residues" evidence="1">
    <location>
        <begin position="224"/>
        <end position="233"/>
    </location>
</feature>
<feature type="compositionally biased region" description="Basic residues" evidence="1">
    <location>
        <begin position="2149"/>
        <end position="2158"/>
    </location>
</feature>
<evidence type="ECO:0000259" key="3">
    <source>
        <dbReference type="PROSITE" id="PS50011"/>
    </source>
</evidence>
<feature type="region of interest" description="Disordered" evidence="1">
    <location>
        <begin position="864"/>
        <end position="978"/>
    </location>
</feature>
<dbReference type="Proteomes" id="UP000038009">
    <property type="component" value="Unassembled WGS sequence"/>
</dbReference>
<dbReference type="VEuPathDB" id="TriTrypDB:Lsey_0187_0060"/>
<dbReference type="GO" id="GO:0005524">
    <property type="term" value="F:ATP binding"/>
    <property type="evidence" value="ECO:0007669"/>
    <property type="project" value="InterPro"/>
</dbReference>
<dbReference type="GO" id="GO:0007165">
    <property type="term" value="P:signal transduction"/>
    <property type="evidence" value="ECO:0007669"/>
    <property type="project" value="TreeGrafter"/>
</dbReference>
<dbReference type="InterPro" id="IPR000253">
    <property type="entry name" value="FHA_dom"/>
</dbReference>
<dbReference type="InterPro" id="IPR008984">
    <property type="entry name" value="SMAD_FHA_dom_sf"/>
</dbReference>
<proteinExistence type="predicted"/>
<feature type="compositionally biased region" description="Low complexity" evidence="1">
    <location>
        <begin position="567"/>
        <end position="585"/>
    </location>
</feature>
<dbReference type="SUPFAM" id="SSF49879">
    <property type="entry name" value="SMAD/FHA domain"/>
    <property type="match status" value="1"/>
</dbReference>
<feature type="compositionally biased region" description="Polar residues" evidence="1">
    <location>
        <begin position="313"/>
        <end position="322"/>
    </location>
</feature>
<feature type="compositionally biased region" description="Low complexity" evidence="1">
    <location>
        <begin position="648"/>
        <end position="660"/>
    </location>
</feature>
<feature type="compositionally biased region" description="Basic and acidic residues" evidence="1">
    <location>
        <begin position="1158"/>
        <end position="1170"/>
    </location>
</feature>
<keyword evidence="5" id="KW-1185">Reference proteome</keyword>
<feature type="domain" description="FHA" evidence="2">
    <location>
        <begin position="129"/>
        <end position="177"/>
    </location>
</feature>
<feature type="compositionally biased region" description="Low complexity" evidence="1">
    <location>
        <begin position="913"/>
        <end position="930"/>
    </location>
</feature>
<evidence type="ECO:0000313" key="4">
    <source>
        <dbReference type="EMBL" id="KPI85442.1"/>
    </source>
</evidence>
<dbReference type="Gene3D" id="2.60.200.20">
    <property type="match status" value="1"/>
</dbReference>
<dbReference type="EMBL" id="LJSK01000187">
    <property type="protein sequence ID" value="KPI85442.1"/>
    <property type="molecule type" value="Genomic_DNA"/>
</dbReference>
<feature type="region of interest" description="Disordered" evidence="1">
    <location>
        <begin position="1867"/>
        <end position="1928"/>
    </location>
</feature>
<feature type="compositionally biased region" description="Acidic residues" evidence="1">
    <location>
        <begin position="1178"/>
        <end position="1188"/>
    </location>
</feature>
<feature type="region of interest" description="Disordered" evidence="1">
    <location>
        <begin position="639"/>
        <end position="660"/>
    </location>
</feature>
<dbReference type="Gene3D" id="1.10.510.10">
    <property type="entry name" value="Transferase(Phosphotransferase) domain 1"/>
    <property type="match status" value="2"/>
</dbReference>
<feature type="compositionally biased region" description="Basic and acidic residues" evidence="1">
    <location>
        <begin position="2203"/>
        <end position="2214"/>
    </location>
</feature>